<dbReference type="GO" id="GO:0015095">
    <property type="term" value="F:magnesium ion transmembrane transporter activity"/>
    <property type="evidence" value="ECO:0007669"/>
    <property type="project" value="TreeGrafter"/>
</dbReference>
<dbReference type="GO" id="GO:0005886">
    <property type="term" value="C:plasma membrane"/>
    <property type="evidence" value="ECO:0007669"/>
    <property type="project" value="UniProtKB-SubCell"/>
</dbReference>
<keyword evidence="3" id="KW-0472">Membrane</keyword>
<gene>
    <name evidence="4" type="ORF">GMOD_00003000</name>
</gene>
<feature type="region of interest" description="Disordered" evidence="2">
    <location>
        <begin position="127"/>
        <end position="161"/>
    </location>
</feature>
<keyword evidence="3" id="KW-1133">Transmembrane helix</keyword>
<keyword evidence="5" id="KW-1185">Reference proteome</keyword>
<evidence type="ECO:0000256" key="3">
    <source>
        <dbReference type="SAM" id="Phobius"/>
    </source>
</evidence>
<evidence type="ECO:0000256" key="2">
    <source>
        <dbReference type="SAM" id="MobiDB-lite"/>
    </source>
</evidence>
<dbReference type="PANTHER" id="PTHR46494">
    <property type="entry name" value="CORA FAMILY METAL ION TRANSPORTER (EUROFUNG)"/>
    <property type="match status" value="1"/>
</dbReference>
<accession>A0A3M7M3N7</accession>
<keyword evidence="3" id="KW-0812">Transmembrane</keyword>
<dbReference type="OrthoDB" id="5430812at2759"/>
<comment type="subcellular location">
    <subcellularLocation>
        <location evidence="1">Cell membrane</location>
        <topology evidence="1">Multi-pass membrane protein</topology>
    </subcellularLocation>
</comment>
<organism evidence="4 5">
    <name type="scientific">Pyrenophora seminiperda CCB06</name>
    <dbReference type="NCBI Taxonomy" id="1302712"/>
    <lineage>
        <taxon>Eukaryota</taxon>
        <taxon>Fungi</taxon>
        <taxon>Dikarya</taxon>
        <taxon>Ascomycota</taxon>
        <taxon>Pezizomycotina</taxon>
        <taxon>Dothideomycetes</taxon>
        <taxon>Pleosporomycetidae</taxon>
        <taxon>Pleosporales</taxon>
        <taxon>Pleosporineae</taxon>
        <taxon>Pleosporaceae</taxon>
        <taxon>Pyrenophora</taxon>
    </lineage>
</organism>
<dbReference type="PANTHER" id="PTHR46494:SF1">
    <property type="entry name" value="CORA FAMILY METAL ION TRANSPORTER (EUROFUNG)"/>
    <property type="match status" value="1"/>
</dbReference>
<protein>
    <submittedName>
        <fullName evidence="4">Adp-ribosylation factor</fullName>
    </submittedName>
</protein>
<sequence length="617" mass="71133">MTCIMASPFRPADPPEQLPAYYEDIDDDNIQHCFRNFDVERNFDLFDRQTRDPRSNNFCLDFGEDHAYCAFDLDSQSYEKLLNEPRPTELHTRWINIWMPYNQKDLIRTLAAHFDFTPRLMAMMKSDPVPHNNSSLRTNKSSSTLRSMLSQRSRTSGKANVMKERVKEANEAEHDSESSIGMTELMESTQLEMMTFGTGVQWIKAEDVSITVTLVLILTDGRIELLTTTDMCIGYNSLHNVRTKRTGKHPETTDRSRDIPQGKRVWNWLLLCEDKTIISISEDPFPFSNGTLNAKDLRTLFTTRRNLVNVFRQMTKAPTPLRDAALVQLPLRKRVGRSDEETAHRPTDAPGLLFYYLFEDWGATFDLISRREQGYGAELERLRREMLQMANLTHIDQLHHIGCQLAVLKRVYHSYQLIIERVLKKQEATLASLKNSRVLSGNASLISSHPVFDTAGPMMMPEAESLLGVALSSAARVRFERLKDRILLYAISEIQECLDQKESLVMMNFNLIAIKESYSVERLTWVTLLLAKITILFTPVTLLTGYFSIQFKNTEFEMVSYWKSFGYVFGASLALLVVFSLMSGTFEGKIITRSWTRACYDISRRWLAHRKKRGERL</sequence>
<feature type="transmembrane region" description="Helical" evidence="3">
    <location>
        <begin position="567"/>
        <end position="586"/>
    </location>
</feature>
<reference evidence="4 5" key="1">
    <citation type="journal article" date="2014" name="PLoS ONE">
        <title>De novo Genome Assembly of the Fungal Plant Pathogen Pyrenophora semeniperda.</title>
        <authorList>
            <person name="Soliai M.M."/>
            <person name="Meyer S.E."/>
            <person name="Udall J.A."/>
            <person name="Elzinga D.E."/>
            <person name="Hermansen R.A."/>
            <person name="Bodily P.M."/>
            <person name="Hart A.A."/>
            <person name="Coleman C.E."/>
        </authorList>
    </citation>
    <scope>NUCLEOTIDE SEQUENCE [LARGE SCALE GENOMIC DNA]</scope>
    <source>
        <strain evidence="4 5">CCB06</strain>
        <tissue evidence="4">Mycelium</tissue>
    </source>
</reference>
<dbReference type="GO" id="GO:0000287">
    <property type="term" value="F:magnesium ion binding"/>
    <property type="evidence" value="ECO:0007669"/>
    <property type="project" value="TreeGrafter"/>
</dbReference>
<name>A0A3M7M3N7_9PLEO</name>
<dbReference type="GO" id="GO:0050897">
    <property type="term" value="F:cobalt ion binding"/>
    <property type="evidence" value="ECO:0007669"/>
    <property type="project" value="TreeGrafter"/>
</dbReference>
<proteinExistence type="predicted"/>
<dbReference type="AlphaFoldDB" id="A0A3M7M3N7"/>
<dbReference type="Proteomes" id="UP000265663">
    <property type="component" value="Unassembled WGS sequence"/>
</dbReference>
<evidence type="ECO:0000256" key="1">
    <source>
        <dbReference type="ARBA" id="ARBA00004651"/>
    </source>
</evidence>
<feature type="compositionally biased region" description="Polar residues" evidence="2">
    <location>
        <begin position="131"/>
        <end position="158"/>
    </location>
</feature>
<evidence type="ECO:0000313" key="4">
    <source>
        <dbReference type="EMBL" id="RMZ69086.1"/>
    </source>
</evidence>
<evidence type="ECO:0000313" key="5">
    <source>
        <dbReference type="Proteomes" id="UP000265663"/>
    </source>
</evidence>
<dbReference type="EMBL" id="KE747817">
    <property type="protein sequence ID" value="RMZ69086.1"/>
    <property type="molecule type" value="Genomic_DNA"/>
</dbReference>
<dbReference type="GO" id="GO:0015087">
    <property type="term" value="F:cobalt ion transmembrane transporter activity"/>
    <property type="evidence" value="ECO:0007669"/>
    <property type="project" value="TreeGrafter"/>
</dbReference>
<feature type="transmembrane region" description="Helical" evidence="3">
    <location>
        <begin position="523"/>
        <end position="547"/>
    </location>
</feature>